<sequence length="69" mass="7247">MSKLNSSVAISSTASISEVVSTVTTDPKKGPSCDTPWDHTDSPGVRGCSQCKPSPYTPYIPPILHLEGS</sequence>
<feature type="compositionally biased region" description="Basic and acidic residues" evidence="1">
    <location>
        <begin position="26"/>
        <end position="41"/>
    </location>
</feature>
<gene>
    <name evidence="2" type="ORF">E2C01_057901</name>
</gene>
<dbReference type="EMBL" id="VSRR010021281">
    <property type="protein sequence ID" value="MPC63797.1"/>
    <property type="molecule type" value="Genomic_DNA"/>
</dbReference>
<dbReference type="Proteomes" id="UP000324222">
    <property type="component" value="Unassembled WGS sequence"/>
</dbReference>
<feature type="compositionally biased region" description="Low complexity" evidence="1">
    <location>
        <begin position="1"/>
        <end position="25"/>
    </location>
</feature>
<comment type="caution">
    <text evidence="2">The sequence shown here is derived from an EMBL/GenBank/DDBJ whole genome shotgun (WGS) entry which is preliminary data.</text>
</comment>
<dbReference type="AlphaFoldDB" id="A0A5B7H381"/>
<feature type="region of interest" description="Disordered" evidence="1">
    <location>
        <begin position="1"/>
        <end position="48"/>
    </location>
</feature>
<evidence type="ECO:0000313" key="3">
    <source>
        <dbReference type="Proteomes" id="UP000324222"/>
    </source>
</evidence>
<name>A0A5B7H381_PORTR</name>
<protein>
    <submittedName>
        <fullName evidence="2">Uncharacterized protein</fullName>
    </submittedName>
</protein>
<evidence type="ECO:0000256" key="1">
    <source>
        <dbReference type="SAM" id="MobiDB-lite"/>
    </source>
</evidence>
<proteinExistence type="predicted"/>
<accession>A0A5B7H381</accession>
<keyword evidence="3" id="KW-1185">Reference proteome</keyword>
<organism evidence="2 3">
    <name type="scientific">Portunus trituberculatus</name>
    <name type="common">Swimming crab</name>
    <name type="synonym">Neptunus trituberculatus</name>
    <dbReference type="NCBI Taxonomy" id="210409"/>
    <lineage>
        <taxon>Eukaryota</taxon>
        <taxon>Metazoa</taxon>
        <taxon>Ecdysozoa</taxon>
        <taxon>Arthropoda</taxon>
        <taxon>Crustacea</taxon>
        <taxon>Multicrustacea</taxon>
        <taxon>Malacostraca</taxon>
        <taxon>Eumalacostraca</taxon>
        <taxon>Eucarida</taxon>
        <taxon>Decapoda</taxon>
        <taxon>Pleocyemata</taxon>
        <taxon>Brachyura</taxon>
        <taxon>Eubrachyura</taxon>
        <taxon>Portunoidea</taxon>
        <taxon>Portunidae</taxon>
        <taxon>Portuninae</taxon>
        <taxon>Portunus</taxon>
    </lineage>
</organism>
<evidence type="ECO:0000313" key="2">
    <source>
        <dbReference type="EMBL" id="MPC63797.1"/>
    </source>
</evidence>
<reference evidence="2 3" key="1">
    <citation type="submission" date="2019-05" db="EMBL/GenBank/DDBJ databases">
        <title>Another draft genome of Portunus trituberculatus and its Hox gene families provides insights of decapod evolution.</title>
        <authorList>
            <person name="Jeong J.-H."/>
            <person name="Song I."/>
            <person name="Kim S."/>
            <person name="Choi T."/>
            <person name="Kim D."/>
            <person name="Ryu S."/>
            <person name="Kim W."/>
        </authorList>
    </citation>
    <scope>NUCLEOTIDE SEQUENCE [LARGE SCALE GENOMIC DNA]</scope>
    <source>
        <tissue evidence="2">Muscle</tissue>
    </source>
</reference>